<dbReference type="CDD" id="cd11372">
    <property type="entry name" value="RNase_PH_RRP46"/>
    <property type="match status" value="1"/>
</dbReference>
<dbReference type="GO" id="GO:0016075">
    <property type="term" value="P:rRNA catabolic process"/>
    <property type="evidence" value="ECO:0007669"/>
    <property type="project" value="TreeGrafter"/>
</dbReference>
<protein>
    <submittedName>
        <fullName evidence="7">Similar to Saccharomyces cerevisiae YGR095C RRP46 Exosome non-catalytic core component</fullName>
    </submittedName>
</protein>
<dbReference type="GO" id="GO:0034475">
    <property type="term" value="P:U4 snRNA 3'-end processing"/>
    <property type="evidence" value="ECO:0007669"/>
    <property type="project" value="TreeGrafter"/>
</dbReference>
<evidence type="ECO:0000256" key="2">
    <source>
        <dbReference type="ARBA" id="ARBA00006678"/>
    </source>
</evidence>
<reference evidence="7 8" key="1">
    <citation type="submission" date="2017-04" db="EMBL/GenBank/DDBJ databases">
        <authorList>
            <person name="Afonso C.L."/>
            <person name="Miller P.J."/>
            <person name="Scott M.A."/>
            <person name="Spackman E."/>
            <person name="Goraichik I."/>
            <person name="Dimitrov K.M."/>
            <person name="Suarez D.L."/>
            <person name="Swayne D.E."/>
        </authorList>
    </citation>
    <scope>NUCLEOTIDE SEQUENCE [LARGE SCALE GENOMIC DNA]</scope>
</reference>
<keyword evidence="5" id="KW-0539">Nucleus</keyword>
<dbReference type="PANTHER" id="PTHR11953">
    <property type="entry name" value="EXOSOME COMPLEX COMPONENT"/>
    <property type="match status" value="1"/>
</dbReference>
<dbReference type="GO" id="GO:0071038">
    <property type="term" value="P:TRAMP-dependent tRNA surveillance pathway"/>
    <property type="evidence" value="ECO:0007669"/>
    <property type="project" value="UniProtKB-ARBA"/>
</dbReference>
<dbReference type="InterPro" id="IPR020568">
    <property type="entry name" value="Ribosomal_Su5_D2-typ_SF"/>
</dbReference>
<dbReference type="AlphaFoldDB" id="A0A1X7QXP8"/>
<name>A0A1X7QXP8_9SACH</name>
<dbReference type="PANTHER" id="PTHR11953:SF1">
    <property type="entry name" value="EXOSOME COMPLEX COMPONENT RRP46"/>
    <property type="match status" value="1"/>
</dbReference>
<evidence type="ECO:0000313" key="7">
    <source>
        <dbReference type="EMBL" id="SMN17979.1"/>
    </source>
</evidence>
<dbReference type="Gene3D" id="3.30.230.70">
    <property type="entry name" value="GHMP Kinase, N-terminal domain"/>
    <property type="match status" value="1"/>
</dbReference>
<dbReference type="GO" id="GO:0000467">
    <property type="term" value="P:exonucleolytic trimming to generate mature 3'-end of 5.8S rRNA from tricistronic rRNA transcript (SSU-rRNA, 5.8S rRNA, LSU-rRNA)"/>
    <property type="evidence" value="ECO:0007669"/>
    <property type="project" value="UniProtKB-ARBA"/>
</dbReference>
<proteinExistence type="inferred from homology"/>
<organism evidence="7 8">
    <name type="scientific">Maudiozyma saulgeensis</name>
    <dbReference type="NCBI Taxonomy" id="1789683"/>
    <lineage>
        <taxon>Eukaryota</taxon>
        <taxon>Fungi</taxon>
        <taxon>Dikarya</taxon>
        <taxon>Ascomycota</taxon>
        <taxon>Saccharomycotina</taxon>
        <taxon>Saccharomycetes</taxon>
        <taxon>Saccharomycetales</taxon>
        <taxon>Saccharomycetaceae</taxon>
        <taxon>Maudiozyma</taxon>
    </lineage>
</organism>
<dbReference type="InterPro" id="IPR001247">
    <property type="entry name" value="ExoRNase_PH_dom1"/>
</dbReference>
<keyword evidence="8" id="KW-1185">Reference proteome</keyword>
<dbReference type="InterPro" id="IPR027408">
    <property type="entry name" value="PNPase/RNase_PH_dom_sf"/>
</dbReference>
<dbReference type="GO" id="GO:0000177">
    <property type="term" value="C:cytoplasmic exosome (RNase complex)"/>
    <property type="evidence" value="ECO:0007669"/>
    <property type="project" value="UniProtKB-ARBA"/>
</dbReference>
<comment type="similarity">
    <text evidence="2">Belongs to the RNase PH family.</text>
</comment>
<keyword evidence="3" id="KW-0698">rRNA processing</keyword>
<evidence type="ECO:0000256" key="5">
    <source>
        <dbReference type="ARBA" id="ARBA00023242"/>
    </source>
</evidence>
<dbReference type="Pfam" id="PF01138">
    <property type="entry name" value="RNase_PH"/>
    <property type="match status" value="1"/>
</dbReference>
<evidence type="ECO:0000256" key="4">
    <source>
        <dbReference type="ARBA" id="ARBA00022835"/>
    </source>
</evidence>
<dbReference type="Proteomes" id="UP000196158">
    <property type="component" value="Unassembled WGS sequence"/>
</dbReference>
<comment type="subcellular location">
    <subcellularLocation>
        <location evidence="1">Nucleus</location>
    </subcellularLocation>
</comment>
<evidence type="ECO:0000256" key="3">
    <source>
        <dbReference type="ARBA" id="ARBA00022552"/>
    </source>
</evidence>
<dbReference type="SUPFAM" id="SSF54211">
    <property type="entry name" value="Ribosomal protein S5 domain 2-like"/>
    <property type="match status" value="1"/>
</dbReference>
<dbReference type="SUPFAM" id="SSF55666">
    <property type="entry name" value="Ribonuclease PH domain 2-like"/>
    <property type="match status" value="1"/>
</dbReference>
<dbReference type="EMBL" id="FXLY01000002">
    <property type="protein sequence ID" value="SMN17979.1"/>
    <property type="molecule type" value="Genomic_DNA"/>
</dbReference>
<evidence type="ECO:0000259" key="6">
    <source>
        <dbReference type="Pfam" id="PF01138"/>
    </source>
</evidence>
<dbReference type="InterPro" id="IPR050080">
    <property type="entry name" value="RNase_PH"/>
</dbReference>
<evidence type="ECO:0000256" key="1">
    <source>
        <dbReference type="ARBA" id="ARBA00004123"/>
    </source>
</evidence>
<evidence type="ECO:0000313" key="8">
    <source>
        <dbReference type="Proteomes" id="UP000196158"/>
    </source>
</evidence>
<dbReference type="GO" id="GO:0071028">
    <property type="term" value="P:nuclear mRNA surveillance"/>
    <property type="evidence" value="ECO:0007669"/>
    <property type="project" value="TreeGrafter"/>
</dbReference>
<keyword evidence="4" id="KW-0271">Exosome</keyword>
<dbReference type="GO" id="GO:0000176">
    <property type="term" value="C:nuclear exosome (RNase complex)"/>
    <property type="evidence" value="ECO:0007669"/>
    <property type="project" value="TreeGrafter"/>
</dbReference>
<sequence>MNTRTGYLENVDGSCLYSLNSTKVIAAVTGPVEPKARQELPTQLALEINIRPACGVPTTREVNIQDKVRAVITPTLALYKYPRQLCQITLQLLQAGETESYFHELELVACVNSTTYALVDSGIALKGIALGTTIVITEGNKLITEPTDENLKNAKSTHVVVYMIENSKPTNLLLMDSYGDFDQNDVFKVLEQSEIKINELNKNFREYMKTKLNNL</sequence>
<accession>A0A1X7QXP8</accession>
<dbReference type="GO" id="GO:0005730">
    <property type="term" value="C:nucleolus"/>
    <property type="evidence" value="ECO:0007669"/>
    <property type="project" value="UniProtKB-SubCell"/>
</dbReference>
<dbReference type="GO" id="GO:0071051">
    <property type="term" value="P:poly(A)-dependent snoRNA 3'-end processing"/>
    <property type="evidence" value="ECO:0007669"/>
    <property type="project" value="TreeGrafter"/>
</dbReference>
<gene>
    <name evidence="7" type="ORF">KASA_0Q03751G</name>
</gene>
<feature type="domain" description="Exoribonuclease phosphorolytic" evidence="6">
    <location>
        <begin position="2"/>
        <end position="123"/>
    </location>
</feature>
<dbReference type="GO" id="GO:0003723">
    <property type="term" value="F:RNA binding"/>
    <property type="evidence" value="ECO:0007669"/>
    <property type="project" value="TreeGrafter"/>
</dbReference>
<dbReference type="STRING" id="1789683.A0A1X7QXP8"/>
<dbReference type="InterPro" id="IPR036345">
    <property type="entry name" value="ExoRNase_PH_dom2_sf"/>
</dbReference>
<dbReference type="OrthoDB" id="27298at2759"/>